<dbReference type="AlphaFoldDB" id="A0A1N7QLV8"/>
<protein>
    <submittedName>
        <fullName evidence="5">Transcriptional regulator, HxlR family</fullName>
    </submittedName>
</protein>
<evidence type="ECO:0000259" key="4">
    <source>
        <dbReference type="PROSITE" id="PS51118"/>
    </source>
</evidence>
<name>A0A1N7QLV8_9BACT</name>
<dbReference type="InterPro" id="IPR002577">
    <property type="entry name" value="HTH_HxlR"/>
</dbReference>
<organism evidence="5 6">
    <name type="scientific">Filimonas lacunae</name>
    <dbReference type="NCBI Taxonomy" id="477680"/>
    <lineage>
        <taxon>Bacteria</taxon>
        <taxon>Pseudomonadati</taxon>
        <taxon>Bacteroidota</taxon>
        <taxon>Chitinophagia</taxon>
        <taxon>Chitinophagales</taxon>
        <taxon>Chitinophagaceae</taxon>
        <taxon>Filimonas</taxon>
    </lineage>
</organism>
<evidence type="ECO:0000256" key="2">
    <source>
        <dbReference type="ARBA" id="ARBA00023125"/>
    </source>
</evidence>
<dbReference type="Gene3D" id="1.10.10.10">
    <property type="entry name" value="Winged helix-like DNA-binding domain superfamily/Winged helix DNA-binding domain"/>
    <property type="match status" value="1"/>
</dbReference>
<dbReference type="SUPFAM" id="SSF46785">
    <property type="entry name" value="Winged helix' DNA-binding domain"/>
    <property type="match status" value="1"/>
</dbReference>
<sequence>MTTIKDSSSNQHNQRIIVTKCPVTFTLFKMGGRWKPLVFYQLTGGIKRYGELKRAIPAISEKMLFQTLKELEADGIIIRTVIENKPQHVEYSLSVSGNDLRPVFIAMVEWATKYNI</sequence>
<dbReference type="InterPro" id="IPR036390">
    <property type="entry name" value="WH_DNA-bd_sf"/>
</dbReference>
<dbReference type="Proteomes" id="UP000186917">
    <property type="component" value="Unassembled WGS sequence"/>
</dbReference>
<dbReference type="EMBL" id="FTOR01000006">
    <property type="protein sequence ID" value="SIT23799.1"/>
    <property type="molecule type" value="Genomic_DNA"/>
</dbReference>
<feature type="domain" description="HTH hxlR-type" evidence="4">
    <location>
        <begin position="21"/>
        <end position="116"/>
    </location>
</feature>
<accession>A0A1N7QLV8</accession>
<proteinExistence type="predicted"/>
<evidence type="ECO:0000256" key="3">
    <source>
        <dbReference type="ARBA" id="ARBA00023163"/>
    </source>
</evidence>
<dbReference type="PROSITE" id="PS51118">
    <property type="entry name" value="HTH_HXLR"/>
    <property type="match status" value="1"/>
</dbReference>
<gene>
    <name evidence="5" type="ORF">SAMN05421788_10610</name>
</gene>
<dbReference type="Pfam" id="PF01638">
    <property type="entry name" value="HxlR"/>
    <property type="match status" value="1"/>
</dbReference>
<dbReference type="GO" id="GO:0003677">
    <property type="term" value="F:DNA binding"/>
    <property type="evidence" value="ECO:0007669"/>
    <property type="project" value="UniProtKB-KW"/>
</dbReference>
<evidence type="ECO:0000313" key="5">
    <source>
        <dbReference type="EMBL" id="SIT23799.1"/>
    </source>
</evidence>
<reference evidence="6" key="1">
    <citation type="submission" date="2017-01" db="EMBL/GenBank/DDBJ databases">
        <authorList>
            <person name="Varghese N."/>
            <person name="Submissions S."/>
        </authorList>
    </citation>
    <scope>NUCLEOTIDE SEQUENCE [LARGE SCALE GENOMIC DNA]</scope>
    <source>
        <strain evidence="6">DSM 21054</strain>
    </source>
</reference>
<keyword evidence="6" id="KW-1185">Reference proteome</keyword>
<evidence type="ECO:0000256" key="1">
    <source>
        <dbReference type="ARBA" id="ARBA00023015"/>
    </source>
</evidence>
<dbReference type="PANTHER" id="PTHR33204:SF29">
    <property type="entry name" value="TRANSCRIPTIONAL REGULATOR"/>
    <property type="match status" value="1"/>
</dbReference>
<keyword evidence="3" id="KW-0804">Transcription</keyword>
<dbReference type="OrthoDB" id="9797599at2"/>
<keyword evidence="1" id="KW-0805">Transcription regulation</keyword>
<dbReference type="PANTHER" id="PTHR33204">
    <property type="entry name" value="TRANSCRIPTIONAL REGULATOR, MARR FAMILY"/>
    <property type="match status" value="1"/>
</dbReference>
<dbReference type="InterPro" id="IPR036388">
    <property type="entry name" value="WH-like_DNA-bd_sf"/>
</dbReference>
<keyword evidence="2" id="KW-0238">DNA-binding</keyword>
<evidence type="ECO:0000313" key="6">
    <source>
        <dbReference type="Proteomes" id="UP000186917"/>
    </source>
</evidence>
<dbReference type="RefSeq" id="WP_076380238.1">
    <property type="nucleotide sequence ID" value="NZ_AP017422.1"/>
</dbReference>